<evidence type="ECO:0000313" key="1">
    <source>
        <dbReference type="EMBL" id="MBU3863784.1"/>
    </source>
</evidence>
<sequence>MFENLTPADRVAAVHRCGDPVTAAQRAVATGLLVDMLNAAERHGVTLADFDAVVDLPGGCLDVVLSKRGR</sequence>
<keyword evidence="2" id="KW-1185">Reference proteome</keyword>
<proteinExistence type="predicted"/>
<protein>
    <submittedName>
        <fullName evidence="1">Uncharacterized protein</fullName>
    </submittedName>
</protein>
<organism evidence="1 2">
    <name type="scientific">Streptomyces niphimycinicus</name>
    <dbReference type="NCBI Taxonomy" id="2842201"/>
    <lineage>
        <taxon>Bacteria</taxon>
        <taxon>Bacillati</taxon>
        <taxon>Actinomycetota</taxon>
        <taxon>Actinomycetes</taxon>
        <taxon>Kitasatosporales</taxon>
        <taxon>Streptomycetaceae</taxon>
        <taxon>Streptomyces</taxon>
    </lineage>
</organism>
<dbReference type="EMBL" id="JAHLEM010000053">
    <property type="protein sequence ID" value="MBU3863784.1"/>
    <property type="molecule type" value="Genomic_DNA"/>
</dbReference>
<name>A0ABS6CA63_9ACTN</name>
<dbReference type="RefSeq" id="WP_216340821.1">
    <property type="nucleotide sequence ID" value="NZ_JAHLEM010000053.1"/>
</dbReference>
<reference evidence="1 2" key="1">
    <citation type="submission" date="2021-06" db="EMBL/GenBank/DDBJ databases">
        <authorList>
            <person name="Pan X."/>
        </authorList>
    </citation>
    <scope>NUCLEOTIDE SEQUENCE [LARGE SCALE GENOMIC DNA]</scope>
    <source>
        <strain evidence="1 2">4503</strain>
    </source>
</reference>
<gene>
    <name evidence="1" type="ORF">KN815_06715</name>
</gene>
<comment type="caution">
    <text evidence="1">The sequence shown here is derived from an EMBL/GenBank/DDBJ whole genome shotgun (WGS) entry which is preliminary data.</text>
</comment>
<evidence type="ECO:0000313" key="2">
    <source>
        <dbReference type="Proteomes" id="UP000720508"/>
    </source>
</evidence>
<accession>A0ABS6CA63</accession>
<dbReference type="Proteomes" id="UP000720508">
    <property type="component" value="Unassembled WGS sequence"/>
</dbReference>